<dbReference type="EMBL" id="JBHSSW010000009">
    <property type="protein sequence ID" value="MFC6198267.1"/>
    <property type="molecule type" value="Genomic_DNA"/>
</dbReference>
<dbReference type="InterPro" id="IPR006143">
    <property type="entry name" value="RND_pump_MFP"/>
</dbReference>
<evidence type="ECO:0000256" key="4">
    <source>
        <dbReference type="SAM" id="SignalP"/>
    </source>
</evidence>
<dbReference type="InterPro" id="IPR045800">
    <property type="entry name" value="HMBD"/>
</dbReference>
<comment type="similarity">
    <text evidence="1">Belongs to the membrane fusion protein (MFP) (TC 8.A.1) family.</text>
</comment>
<dbReference type="PANTHER" id="PTHR30097">
    <property type="entry name" value="CATION EFFLUX SYSTEM PROTEIN CUSB"/>
    <property type="match status" value="1"/>
</dbReference>
<organism evidence="10 11">
    <name type="scientific">Ponticaulis profundi</name>
    <dbReference type="NCBI Taxonomy" id="2665222"/>
    <lineage>
        <taxon>Bacteria</taxon>
        <taxon>Pseudomonadati</taxon>
        <taxon>Pseudomonadota</taxon>
        <taxon>Alphaproteobacteria</taxon>
        <taxon>Hyphomonadales</taxon>
        <taxon>Hyphomonadaceae</taxon>
        <taxon>Ponticaulis</taxon>
    </lineage>
</organism>
<feature type="domain" description="CusB-like barrel-sandwich hybrid" evidence="7">
    <location>
        <begin position="163"/>
        <end position="275"/>
    </location>
</feature>
<reference evidence="11" key="1">
    <citation type="journal article" date="2019" name="Int. J. Syst. Evol. Microbiol.">
        <title>The Global Catalogue of Microorganisms (GCM) 10K type strain sequencing project: providing services to taxonomists for standard genome sequencing and annotation.</title>
        <authorList>
            <consortium name="The Broad Institute Genomics Platform"/>
            <consortium name="The Broad Institute Genome Sequencing Center for Infectious Disease"/>
            <person name="Wu L."/>
            <person name="Ma J."/>
        </authorList>
    </citation>
    <scope>NUCLEOTIDE SEQUENCE [LARGE SCALE GENOMIC DNA]</scope>
    <source>
        <strain evidence="11">CGMCC-1.15741</strain>
    </source>
</reference>
<evidence type="ECO:0000256" key="3">
    <source>
        <dbReference type="SAM" id="MobiDB-lite"/>
    </source>
</evidence>
<evidence type="ECO:0000259" key="8">
    <source>
        <dbReference type="Pfam" id="PF25954"/>
    </source>
</evidence>
<evidence type="ECO:0000256" key="1">
    <source>
        <dbReference type="ARBA" id="ARBA00009477"/>
    </source>
</evidence>
<dbReference type="InterPro" id="IPR058790">
    <property type="entry name" value="BSH_CusB"/>
</dbReference>
<dbReference type="Pfam" id="PF25975">
    <property type="entry name" value="CzcB_C"/>
    <property type="match status" value="1"/>
</dbReference>
<feature type="domain" description="Heavy metal binding" evidence="5">
    <location>
        <begin position="43"/>
        <end position="70"/>
    </location>
</feature>
<feature type="chain" id="PRO_5045692939" evidence="4">
    <location>
        <begin position="22"/>
        <end position="612"/>
    </location>
</feature>
<dbReference type="NCBIfam" id="TIGR01730">
    <property type="entry name" value="RND_mfp"/>
    <property type="match status" value="1"/>
</dbReference>
<dbReference type="SUPFAM" id="SSF111369">
    <property type="entry name" value="HlyD-like secretion proteins"/>
    <property type="match status" value="1"/>
</dbReference>
<dbReference type="Proteomes" id="UP001596303">
    <property type="component" value="Unassembled WGS sequence"/>
</dbReference>
<evidence type="ECO:0000259" key="5">
    <source>
        <dbReference type="Pfam" id="PF19335"/>
    </source>
</evidence>
<dbReference type="Gene3D" id="2.40.50.100">
    <property type="match status" value="1"/>
</dbReference>
<feature type="domain" description="CusB-like three alpha-helical bundle" evidence="6">
    <location>
        <begin position="194"/>
        <end position="240"/>
    </location>
</feature>
<dbReference type="InterPro" id="IPR058791">
    <property type="entry name" value="3HB_CusB"/>
</dbReference>
<feature type="region of interest" description="Disordered" evidence="3">
    <location>
        <begin position="586"/>
        <end position="612"/>
    </location>
</feature>
<protein>
    <submittedName>
        <fullName evidence="10">Efflux RND transporter periplasmic adaptor subunit</fullName>
    </submittedName>
</protein>
<comment type="caution">
    <text evidence="10">The sequence shown here is derived from an EMBL/GenBank/DDBJ whole genome shotgun (WGS) entry which is preliminary data.</text>
</comment>
<dbReference type="Gene3D" id="2.40.30.170">
    <property type="match status" value="1"/>
</dbReference>
<keyword evidence="11" id="KW-1185">Reference proteome</keyword>
<dbReference type="Pfam" id="PF25869">
    <property type="entry name" value="3HB_CusB"/>
    <property type="match status" value="1"/>
</dbReference>
<dbReference type="Pfam" id="PF25919">
    <property type="entry name" value="BSH_CusB"/>
    <property type="match status" value="1"/>
</dbReference>
<keyword evidence="2" id="KW-0813">Transport</keyword>
<dbReference type="Pfam" id="PF25954">
    <property type="entry name" value="Beta-barrel_RND_2"/>
    <property type="match status" value="1"/>
</dbReference>
<dbReference type="Gene3D" id="2.40.420.20">
    <property type="match status" value="1"/>
</dbReference>
<evidence type="ECO:0000259" key="9">
    <source>
        <dbReference type="Pfam" id="PF25975"/>
    </source>
</evidence>
<feature type="domain" description="CzcB-like C-terminal circularly permuted SH3-like" evidence="9">
    <location>
        <begin position="362"/>
        <end position="421"/>
    </location>
</feature>
<dbReference type="PANTHER" id="PTHR30097:SF15">
    <property type="entry name" value="CATION EFFLUX SYSTEM PROTEIN CUSB"/>
    <property type="match status" value="1"/>
</dbReference>
<sequence>MNKSALILFAASAALLAGCGAQPSSSTPHVGGTDGPTETVQQYTCPMHPHYVSTDPDGSCPICGMDLVPATASAAPPAKGEILYYKHPMGQPDTSPVPKKDSMGMDYIPVYAEPAGGGVTVAPEMVQTMGIRTAPVELTPLGETLRAFGTVETNERLENAAVSRLEGWIENLSVNAVGDTVNRGRLLYRIYSPDLVAGQKDLLNSLKIGNEARIASVTQRLRSLGMQDAAIQQVKDSGKIIERVPVYAEASGTVAELQIRNGDYVKPGTPIMRLQSYAGVWVIASIPESDLALINTDIPVDLRFPSAPDANSGGRIDYIYPTIDPQTRTGKVRIELANEGGMLRPGAYADIAFDLGAGERLSVPTEAILYGSDGARVVIAEGRGRFASRPVKIGLSAGGRTEILSGLSVGEQVVASGQFLLDSEASLREGLAKLDPSRSTGFGPDTPLDALPMDAGTLAKLDHFTDMALYFHEAVTDGYDIDPYFVDPALTLSADLSSQFAATRLTPVIERSVTALEAAKAAGSRQQLADALAQLVKALEPWLLNGAPQHYSNAGLTLHRDEASGRLWLQDRAPVMNPYGDGAAVRLPWPNPMSDAGDRKGANALKNDGAPQ</sequence>
<dbReference type="RefSeq" id="WP_377378354.1">
    <property type="nucleotide sequence ID" value="NZ_JBHSSW010000009.1"/>
</dbReference>
<name>A0ABW1S9G9_9PROT</name>
<dbReference type="PROSITE" id="PS51257">
    <property type="entry name" value="PROKAR_LIPOPROTEIN"/>
    <property type="match status" value="1"/>
</dbReference>
<evidence type="ECO:0000313" key="11">
    <source>
        <dbReference type="Proteomes" id="UP001596303"/>
    </source>
</evidence>
<feature type="signal peptide" evidence="4">
    <location>
        <begin position="1"/>
        <end position="21"/>
    </location>
</feature>
<evidence type="ECO:0000256" key="2">
    <source>
        <dbReference type="ARBA" id="ARBA00022448"/>
    </source>
</evidence>
<dbReference type="InterPro" id="IPR058792">
    <property type="entry name" value="Beta-barrel_RND_2"/>
</dbReference>
<dbReference type="InterPro" id="IPR051909">
    <property type="entry name" value="MFP_Cation_Efflux"/>
</dbReference>
<dbReference type="InterPro" id="IPR058649">
    <property type="entry name" value="CzcB_C"/>
</dbReference>
<proteinExistence type="inferred from homology"/>
<dbReference type="Gene3D" id="6.10.140.730">
    <property type="match status" value="1"/>
</dbReference>
<evidence type="ECO:0000313" key="10">
    <source>
        <dbReference type="EMBL" id="MFC6198267.1"/>
    </source>
</evidence>
<evidence type="ECO:0000259" key="6">
    <source>
        <dbReference type="Pfam" id="PF25869"/>
    </source>
</evidence>
<feature type="domain" description="CusB-like beta-barrel" evidence="8">
    <location>
        <begin position="280"/>
        <end position="353"/>
    </location>
</feature>
<evidence type="ECO:0000259" key="7">
    <source>
        <dbReference type="Pfam" id="PF25919"/>
    </source>
</evidence>
<keyword evidence="4" id="KW-0732">Signal</keyword>
<gene>
    <name evidence="10" type="ORF">ACFQDM_09265</name>
</gene>
<dbReference type="Pfam" id="PF19335">
    <property type="entry name" value="HMBD"/>
    <property type="match status" value="1"/>
</dbReference>
<accession>A0ABW1S9G9</accession>